<feature type="domain" description="NADH:quinone oxidoreductase/Mrp antiporter transmembrane" evidence="19">
    <location>
        <begin position="25"/>
        <end position="80"/>
    </location>
</feature>
<evidence type="ECO:0000256" key="6">
    <source>
        <dbReference type="ARBA" id="ARBA00022448"/>
    </source>
</evidence>
<gene>
    <name evidence="20" type="primary">ND2</name>
</gene>
<keyword evidence="6" id="KW-0813">Transport</keyword>
<feature type="transmembrane region" description="Helical" evidence="18">
    <location>
        <begin position="119"/>
        <end position="139"/>
    </location>
</feature>
<organism evidence="20">
    <name type="scientific">Alpheus bellulus</name>
    <dbReference type="NCBI Taxonomy" id="622417"/>
    <lineage>
        <taxon>Eukaryota</taxon>
        <taxon>Metazoa</taxon>
        <taxon>Ecdysozoa</taxon>
        <taxon>Arthropoda</taxon>
        <taxon>Crustacea</taxon>
        <taxon>Multicrustacea</taxon>
        <taxon>Malacostraca</taxon>
        <taxon>Eumalacostraca</taxon>
        <taxon>Eucarida</taxon>
        <taxon>Decapoda</taxon>
        <taxon>Pleocyemata</taxon>
        <taxon>Caridea</taxon>
        <taxon>Alpheoidea</taxon>
        <taxon>Alpheidae</taxon>
        <taxon>Alpheus</taxon>
    </lineage>
</organism>
<accession>A0A5J6UPQ5</accession>
<evidence type="ECO:0000256" key="7">
    <source>
        <dbReference type="ARBA" id="ARBA00022660"/>
    </source>
</evidence>
<keyword evidence="16 18" id="KW-0472">Membrane</keyword>
<feature type="transmembrane region" description="Helical" evidence="18">
    <location>
        <begin position="35"/>
        <end position="54"/>
    </location>
</feature>
<feature type="transmembrane region" description="Helical" evidence="18">
    <location>
        <begin position="195"/>
        <end position="213"/>
    </location>
</feature>
<evidence type="ECO:0000256" key="18">
    <source>
        <dbReference type="RuleBase" id="RU003403"/>
    </source>
</evidence>
<proteinExistence type="inferred from homology"/>
<dbReference type="GO" id="GO:0005743">
    <property type="term" value="C:mitochondrial inner membrane"/>
    <property type="evidence" value="ECO:0007669"/>
    <property type="project" value="UniProtKB-SubCell"/>
</dbReference>
<keyword evidence="12 18" id="KW-1133">Transmembrane helix</keyword>
<dbReference type="InterPro" id="IPR003917">
    <property type="entry name" value="NADH_UbQ_OxRdtase_chain2"/>
</dbReference>
<evidence type="ECO:0000256" key="9">
    <source>
        <dbReference type="ARBA" id="ARBA00022792"/>
    </source>
</evidence>
<dbReference type="GO" id="GO:0006120">
    <property type="term" value="P:mitochondrial electron transport, NADH to ubiquinone"/>
    <property type="evidence" value="ECO:0007669"/>
    <property type="project" value="InterPro"/>
</dbReference>
<protein>
    <recommendedName>
        <fullName evidence="5 18">NADH-ubiquinone oxidoreductase chain 2</fullName>
        <ecNumber evidence="4 18">7.1.1.2</ecNumber>
    </recommendedName>
</protein>
<feature type="transmembrane region" description="Helical" evidence="18">
    <location>
        <begin position="61"/>
        <end position="82"/>
    </location>
</feature>
<evidence type="ECO:0000256" key="8">
    <source>
        <dbReference type="ARBA" id="ARBA00022692"/>
    </source>
</evidence>
<comment type="subcellular location">
    <subcellularLocation>
        <location evidence="2 18">Mitochondrion inner membrane</location>
        <topology evidence="2 18">Multi-pass membrane protein</topology>
    </subcellularLocation>
</comment>
<keyword evidence="9 18" id="KW-0999">Mitochondrion inner membrane</keyword>
<evidence type="ECO:0000313" key="20">
    <source>
        <dbReference type="EMBL" id="QFG40112.1"/>
    </source>
</evidence>
<dbReference type="EMBL" id="MH796167">
    <property type="protein sequence ID" value="QFG40112.1"/>
    <property type="molecule type" value="Genomic_DNA"/>
</dbReference>
<keyword evidence="8 18" id="KW-0812">Transmembrane</keyword>
<dbReference type="PRINTS" id="PR01436">
    <property type="entry name" value="NADHDHGNASE2"/>
</dbReference>
<evidence type="ECO:0000256" key="13">
    <source>
        <dbReference type="ARBA" id="ARBA00023027"/>
    </source>
</evidence>
<evidence type="ECO:0000256" key="3">
    <source>
        <dbReference type="ARBA" id="ARBA00007012"/>
    </source>
</evidence>
<evidence type="ECO:0000256" key="14">
    <source>
        <dbReference type="ARBA" id="ARBA00023075"/>
    </source>
</evidence>
<dbReference type="InterPro" id="IPR001750">
    <property type="entry name" value="ND/Mrp_TM"/>
</dbReference>
<evidence type="ECO:0000256" key="4">
    <source>
        <dbReference type="ARBA" id="ARBA00012944"/>
    </source>
</evidence>
<geneLocation type="mitochondrion" evidence="20"/>
<comment type="similarity">
    <text evidence="3 18">Belongs to the complex I subunit 2 family.</text>
</comment>
<evidence type="ECO:0000256" key="11">
    <source>
        <dbReference type="ARBA" id="ARBA00022982"/>
    </source>
</evidence>
<evidence type="ECO:0000256" key="10">
    <source>
        <dbReference type="ARBA" id="ARBA00022967"/>
    </source>
</evidence>
<dbReference type="PANTHER" id="PTHR46552">
    <property type="entry name" value="NADH-UBIQUINONE OXIDOREDUCTASE CHAIN 2"/>
    <property type="match status" value="1"/>
</dbReference>
<dbReference type="Pfam" id="PF00361">
    <property type="entry name" value="Proton_antipo_M"/>
    <property type="match status" value="2"/>
</dbReference>
<comment type="function">
    <text evidence="1">Core subunit of the mitochondrial membrane respiratory chain NADH dehydrogenase (Complex I) that is believed to belong to the minimal assembly required for catalysis. Complex I functions in the transfer of electrons from NADH to the respiratory chain. The immediate electron acceptor for the enzyme is believed to be ubiquinone.</text>
</comment>
<keyword evidence="15 18" id="KW-0496">Mitochondrion</keyword>
<evidence type="ECO:0000256" key="2">
    <source>
        <dbReference type="ARBA" id="ARBA00004448"/>
    </source>
</evidence>
<keyword evidence="10 18" id="KW-1278">Translocase</keyword>
<evidence type="ECO:0000256" key="17">
    <source>
        <dbReference type="ARBA" id="ARBA00049551"/>
    </source>
</evidence>
<feature type="transmembrane region" description="Helical" evidence="18">
    <location>
        <begin position="234"/>
        <end position="261"/>
    </location>
</feature>
<comment type="function">
    <text evidence="18">Core subunit of the mitochondrial membrane respiratory chain NADH dehydrogenase (Complex I) which catalyzes electron transfer from NADH through the respiratory chain, using ubiquinone as an electron acceptor. Essential for the catalytic activity and assembly of complex I.</text>
</comment>
<feature type="domain" description="NADH:quinone oxidoreductase/Mrp antiporter transmembrane" evidence="19">
    <location>
        <begin position="87"/>
        <end position="280"/>
    </location>
</feature>
<keyword evidence="13 18" id="KW-0520">NAD</keyword>
<keyword evidence="11 18" id="KW-0249">Electron transport</keyword>
<feature type="transmembrane region" description="Helical" evidence="18">
    <location>
        <begin position="88"/>
        <end position="107"/>
    </location>
</feature>
<dbReference type="GO" id="GO:0008137">
    <property type="term" value="F:NADH dehydrogenase (ubiquinone) activity"/>
    <property type="evidence" value="ECO:0007669"/>
    <property type="project" value="UniProtKB-EC"/>
</dbReference>
<evidence type="ECO:0000256" key="16">
    <source>
        <dbReference type="ARBA" id="ARBA00023136"/>
    </source>
</evidence>
<evidence type="ECO:0000256" key="5">
    <source>
        <dbReference type="ARBA" id="ARBA00021008"/>
    </source>
</evidence>
<evidence type="ECO:0000256" key="12">
    <source>
        <dbReference type="ARBA" id="ARBA00022989"/>
    </source>
</evidence>
<sequence>MLNSNPSRIVFGLSLTLGIMIAVSSNSWFTSWLGLELNLLSFIPIISSSFNSYSSEAALKYFLIQALGSAIILISATSMSLFLINPSLLILGALLLKMGAAPVHFWFPPIMQGVSWPQCIILMTLQKIAPFILVSYTLISPIASLMIQISSMLSALAGAIGGLNQTLLRKILAYSSINHMGWMLASILLSSNMLFTYLLIYSIVSSSVVLLLNTNQIFHFKQMSSIPNMKTKTLSFMALFSLGGLPPFLGFIPKLLVINFLSSSKELLWLFILLASSLITLFYYTRIILTTLTLSSPKLKPTLSNKNSTPPYVMSFINFSPLLFPLMSFYQF</sequence>
<dbReference type="EC" id="7.1.1.2" evidence="4 18"/>
<keyword evidence="14 18" id="KW-0830">Ubiquinone</keyword>
<feature type="transmembrane region" description="Helical" evidence="18">
    <location>
        <begin position="267"/>
        <end position="289"/>
    </location>
</feature>
<evidence type="ECO:0000256" key="1">
    <source>
        <dbReference type="ARBA" id="ARBA00003257"/>
    </source>
</evidence>
<keyword evidence="7 18" id="KW-0679">Respiratory chain</keyword>
<comment type="catalytic activity">
    <reaction evidence="17 18">
        <text>a ubiquinone + NADH + 5 H(+)(in) = a ubiquinol + NAD(+) + 4 H(+)(out)</text>
        <dbReference type="Rhea" id="RHEA:29091"/>
        <dbReference type="Rhea" id="RHEA-COMP:9565"/>
        <dbReference type="Rhea" id="RHEA-COMP:9566"/>
        <dbReference type="ChEBI" id="CHEBI:15378"/>
        <dbReference type="ChEBI" id="CHEBI:16389"/>
        <dbReference type="ChEBI" id="CHEBI:17976"/>
        <dbReference type="ChEBI" id="CHEBI:57540"/>
        <dbReference type="ChEBI" id="CHEBI:57945"/>
        <dbReference type="EC" id="7.1.1.2"/>
    </reaction>
</comment>
<feature type="transmembrane region" description="Helical" evidence="18">
    <location>
        <begin position="310"/>
        <end position="330"/>
    </location>
</feature>
<feature type="transmembrane region" description="Helical" evidence="18">
    <location>
        <begin position="9"/>
        <end position="29"/>
    </location>
</feature>
<reference evidence="20" key="1">
    <citation type="journal article" date="2019" name="Genomics">
        <title>Characterization and comparison of the mitochondrial genomes from two Alpheidae species and insights into the phylogeny of Caridea.</title>
        <authorList>
            <person name="Wang Q."/>
            <person name="Wang Z."/>
            <person name="Tang D."/>
            <person name="Xu X."/>
            <person name="Tao Y."/>
            <person name="Ji C."/>
            <person name="Wang Z."/>
        </authorList>
    </citation>
    <scope>NUCLEOTIDE SEQUENCE</scope>
</reference>
<dbReference type="InterPro" id="IPR050175">
    <property type="entry name" value="Complex_I_Subunit_2"/>
</dbReference>
<dbReference type="AlphaFoldDB" id="A0A5J6UPQ5"/>
<name>A0A5J6UPQ5_9EUCA</name>
<dbReference type="PANTHER" id="PTHR46552:SF1">
    <property type="entry name" value="NADH-UBIQUINONE OXIDOREDUCTASE CHAIN 2"/>
    <property type="match status" value="1"/>
</dbReference>
<evidence type="ECO:0000256" key="15">
    <source>
        <dbReference type="ARBA" id="ARBA00023128"/>
    </source>
</evidence>
<evidence type="ECO:0000259" key="19">
    <source>
        <dbReference type="Pfam" id="PF00361"/>
    </source>
</evidence>